<proteinExistence type="predicted"/>
<reference evidence="1 2" key="1">
    <citation type="submission" date="2023-07" db="EMBL/GenBank/DDBJ databases">
        <title>Sorghum-associated microbial communities from plants grown in Nebraska, USA.</title>
        <authorList>
            <person name="Schachtman D."/>
        </authorList>
    </citation>
    <scope>NUCLEOTIDE SEQUENCE [LARGE SCALE GENOMIC DNA]</scope>
    <source>
        <strain evidence="1 2">BE316</strain>
    </source>
</reference>
<sequence>MGLIKEILAAMFGGRLEPAADAAEAAWRDYESTWAMDPPPDPREVFIAGYRARDERQPEPR</sequence>
<gene>
    <name evidence="1" type="ORF">J2X21_000890</name>
</gene>
<evidence type="ECO:0000313" key="2">
    <source>
        <dbReference type="Proteomes" id="UP001180825"/>
    </source>
</evidence>
<organism evidence="1 2">
    <name type="scientific">Roseateles asaccharophilus</name>
    <dbReference type="NCBI Taxonomy" id="582607"/>
    <lineage>
        <taxon>Bacteria</taxon>
        <taxon>Pseudomonadati</taxon>
        <taxon>Pseudomonadota</taxon>
        <taxon>Betaproteobacteria</taxon>
        <taxon>Burkholderiales</taxon>
        <taxon>Sphaerotilaceae</taxon>
        <taxon>Roseateles</taxon>
    </lineage>
</organism>
<keyword evidence="2" id="KW-1185">Reference proteome</keyword>
<name>A0ABU2A3L0_9BURK</name>
<dbReference type="EMBL" id="JAVDXV010000001">
    <property type="protein sequence ID" value="MDR7331778.1"/>
    <property type="molecule type" value="Genomic_DNA"/>
</dbReference>
<protein>
    <submittedName>
        <fullName evidence="1">Uncharacterized protein</fullName>
    </submittedName>
</protein>
<dbReference type="Proteomes" id="UP001180825">
    <property type="component" value="Unassembled WGS sequence"/>
</dbReference>
<accession>A0ABU2A3L0</accession>
<dbReference type="RefSeq" id="WP_310325355.1">
    <property type="nucleotide sequence ID" value="NZ_JAVDXV010000001.1"/>
</dbReference>
<comment type="caution">
    <text evidence="1">The sequence shown here is derived from an EMBL/GenBank/DDBJ whole genome shotgun (WGS) entry which is preliminary data.</text>
</comment>
<evidence type="ECO:0000313" key="1">
    <source>
        <dbReference type="EMBL" id="MDR7331778.1"/>
    </source>
</evidence>